<feature type="region of interest" description="Disordered" evidence="2">
    <location>
        <begin position="511"/>
        <end position="724"/>
    </location>
</feature>
<feature type="compositionally biased region" description="Pro residues" evidence="2">
    <location>
        <begin position="540"/>
        <end position="556"/>
    </location>
</feature>
<dbReference type="EMBL" id="KL198018">
    <property type="protein sequence ID" value="KDQ19944.1"/>
    <property type="molecule type" value="Genomic_DNA"/>
</dbReference>
<evidence type="ECO:0000256" key="2">
    <source>
        <dbReference type="SAM" id="MobiDB-lite"/>
    </source>
</evidence>
<feature type="coiled-coil region" evidence="1">
    <location>
        <begin position="277"/>
        <end position="307"/>
    </location>
</feature>
<feature type="region of interest" description="Disordered" evidence="2">
    <location>
        <begin position="368"/>
        <end position="392"/>
    </location>
</feature>
<feature type="compositionally biased region" description="Polar residues" evidence="2">
    <location>
        <begin position="677"/>
        <end position="690"/>
    </location>
</feature>
<keyword evidence="4" id="KW-1185">Reference proteome</keyword>
<evidence type="ECO:0000313" key="3">
    <source>
        <dbReference type="EMBL" id="KDQ19944.1"/>
    </source>
</evidence>
<organism evidence="3 4">
    <name type="scientific">Botryobasidium botryosum (strain FD-172 SS1)</name>
    <dbReference type="NCBI Taxonomy" id="930990"/>
    <lineage>
        <taxon>Eukaryota</taxon>
        <taxon>Fungi</taxon>
        <taxon>Dikarya</taxon>
        <taxon>Basidiomycota</taxon>
        <taxon>Agaricomycotina</taxon>
        <taxon>Agaricomycetes</taxon>
        <taxon>Cantharellales</taxon>
        <taxon>Botryobasidiaceae</taxon>
        <taxon>Botryobasidium</taxon>
    </lineage>
</organism>
<keyword evidence="1" id="KW-0175">Coiled coil</keyword>
<sequence>MSSTASRLPRGPRLPRDGARTSSPTPTTSSPLVSRGGTARAAVPPRVTGGAIASPVRRSSSVRGTPPPHDLSSDRPPSREALTASLKRETEEKEDLIVRIQNHEQTITELKAENANFGSALNAAETRLAELYAEQARMEEDLASRMDVIEKLRTQVRELEKEKRDALRRYNEQTQTFDAERQSFYDNEQHLKLRIQTLSQARRSRAASLATTATDNDTNESPPPEEHEPYDDRVPESPQHAKPQRRITAENEPAEMTALRLELSTLSTSQASLQNTLLLLQNELLDLKRVNNELQEENESYNILLTEKTLSGQIGIMRHRSESPEEEDDDPVEREGRAGMKNTTLDMVSEMDEMFESAPSPLAEELRAASLKERDASPSSRASGRSSRKPRLAMSIHNETTDQAAGENLGDLPVAGPGLDLAAELGRAVNKDILEGGVAPPDGSGEGSSNVPKSAKDDQQEKVVAALRSEVKSLKDANKALSLYASKIIDRIIAQDGFEHVLAVDYAEPNERAVPPSPVKPRPQSLLFFSGSSKKESKPQPKPQPAVQPTPAPEQPPQDQIKAAPAVKSPPSATPEVKKAASPVLPASAPERPGIEKRTRRALSMDWKAFNFFGGGSTSTSTPSPPEKKSPSPSPALAPVPVPTARKLHTEEDEEDRRERERLHATMKLMGIEPAAPNTNLMKNLSSTAPSAAGNRAPLSRGDSGETPQGFSISELGEIKPDPERLALRHKRGLSSVSSGVSTVWSVGREHDAEGEGDVTIEAHYASGNTDSSRVASEAASPQP</sequence>
<feature type="region of interest" description="Disordered" evidence="2">
    <location>
        <begin position="318"/>
        <end position="342"/>
    </location>
</feature>
<feature type="region of interest" description="Disordered" evidence="2">
    <location>
        <begin position="749"/>
        <end position="784"/>
    </location>
</feature>
<evidence type="ECO:0000256" key="1">
    <source>
        <dbReference type="SAM" id="Coils"/>
    </source>
</evidence>
<feature type="region of interest" description="Disordered" evidence="2">
    <location>
        <begin position="434"/>
        <end position="462"/>
    </location>
</feature>
<reference evidence="4" key="1">
    <citation type="journal article" date="2014" name="Proc. Natl. Acad. Sci. U.S.A.">
        <title>Extensive sampling of basidiomycete genomes demonstrates inadequacy of the white-rot/brown-rot paradigm for wood decay fungi.</title>
        <authorList>
            <person name="Riley R."/>
            <person name="Salamov A.A."/>
            <person name="Brown D.W."/>
            <person name="Nagy L.G."/>
            <person name="Floudas D."/>
            <person name="Held B.W."/>
            <person name="Levasseur A."/>
            <person name="Lombard V."/>
            <person name="Morin E."/>
            <person name="Otillar R."/>
            <person name="Lindquist E.A."/>
            <person name="Sun H."/>
            <person name="LaButti K.M."/>
            <person name="Schmutz J."/>
            <person name="Jabbour D."/>
            <person name="Luo H."/>
            <person name="Baker S.E."/>
            <person name="Pisabarro A.G."/>
            <person name="Walton J.D."/>
            <person name="Blanchette R.A."/>
            <person name="Henrissat B."/>
            <person name="Martin F."/>
            <person name="Cullen D."/>
            <person name="Hibbett D.S."/>
            <person name="Grigoriev I.V."/>
        </authorList>
    </citation>
    <scope>NUCLEOTIDE SEQUENCE [LARGE SCALE GENOMIC DNA]</scope>
    <source>
        <strain evidence="4">FD-172 SS1</strain>
    </source>
</reference>
<feature type="compositionally biased region" description="Low complexity" evidence="2">
    <location>
        <begin position="204"/>
        <end position="214"/>
    </location>
</feature>
<dbReference type="AlphaFoldDB" id="A0A067MWG3"/>
<proteinExistence type="predicted"/>
<dbReference type="STRING" id="930990.A0A067MWG3"/>
<dbReference type="Proteomes" id="UP000027195">
    <property type="component" value="Unassembled WGS sequence"/>
</dbReference>
<dbReference type="InParanoid" id="A0A067MWG3"/>
<feature type="compositionally biased region" description="Low complexity" evidence="2">
    <location>
        <begin position="557"/>
        <end position="575"/>
    </location>
</feature>
<dbReference type="PANTHER" id="PTHR38120:SF1">
    <property type="entry name" value="M PROTEIN, SEROTYPE 2.1"/>
    <property type="match status" value="1"/>
</dbReference>
<accession>A0A067MWG3</accession>
<name>A0A067MWG3_BOTB1</name>
<dbReference type="HOGENOM" id="CLU_021742_0_0_1"/>
<feature type="compositionally biased region" description="Basic and acidic residues" evidence="2">
    <location>
        <begin position="224"/>
        <end position="235"/>
    </location>
</feature>
<dbReference type="PANTHER" id="PTHR38120">
    <property type="entry name" value="EXPRESSED PROTEIN"/>
    <property type="match status" value="1"/>
</dbReference>
<feature type="compositionally biased region" description="Low complexity" evidence="2">
    <location>
        <begin position="20"/>
        <end position="31"/>
    </location>
</feature>
<gene>
    <name evidence="3" type="ORF">BOTBODRAFT_27355</name>
</gene>
<feature type="region of interest" description="Disordered" evidence="2">
    <location>
        <begin position="204"/>
        <end position="251"/>
    </location>
</feature>
<feature type="compositionally biased region" description="Pro residues" evidence="2">
    <location>
        <begin position="632"/>
        <end position="642"/>
    </location>
</feature>
<feature type="region of interest" description="Disordered" evidence="2">
    <location>
        <begin position="1"/>
        <end position="81"/>
    </location>
</feature>
<evidence type="ECO:0000313" key="4">
    <source>
        <dbReference type="Proteomes" id="UP000027195"/>
    </source>
</evidence>
<dbReference type="OrthoDB" id="2121319at2759"/>
<protein>
    <submittedName>
        <fullName evidence="3">Uncharacterized protein</fullName>
    </submittedName>
</protein>
<feature type="compositionally biased region" description="Polar residues" evidence="2">
    <location>
        <begin position="767"/>
        <end position="784"/>
    </location>
</feature>